<evidence type="ECO:0000313" key="3">
    <source>
        <dbReference type="Proteomes" id="UP001168146"/>
    </source>
</evidence>
<evidence type="ECO:0000313" key="2">
    <source>
        <dbReference type="EMBL" id="KAK0322132.1"/>
    </source>
</evidence>
<feature type="region of interest" description="Disordered" evidence="1">
    <location>
        <begin position="461"/>
        <end position="482"/>
    </location>
</feature>
<feature type="region of interest" description="Disordered" evidence="1">
    <location>
        <begin position="625"/>
        <end position="647"/>
    </location>
</feature>
<dbReference type="Proteomes" id="UP001168146">
    <property type="component" value="Unassembled WGS sequence"/>
</dbReference>
<feature type="compositionally biased region" description="Polar residues" evidence="1">
    <location>
        <begin position="670"/>
        <end position="679"/>
    </location>
</feature>
<comment type="caution">
    <text evidence="2">The sequence shown here is derived from an EMBL/GenBank/DDBJ whole genome shotgun (WGS) entry which is preliminary data.</text>
</comment>
<sequence length="712" mass="78763">MASTPEVVSKQRRRAVNSRNRASSRLVVPGQRTGKVPLITYARSSKPLSVTGTQFARKAWTTHDVSSVDDVQPNTADISWQPTGDSRDLESLTLLTDDSVSPSKHLQPDCITRVPMRRDVLQATLLSVPPSRDGAAQAAHKLCSKPTRPGEPDPRTESFSKARSIARAPGQASKGSSNRRNTKKPARRLPVNELFCVASWPDDDETFDPPSSAPGIDVLDAIIEHSRHDLDASESGCVIDKTTPKAPLTCIRKHSRTPKYKHKSLTQLRRKTKLSSISAKVEAQNQAAGDGFELSELEVTYRSRAPRQSRNRTRIAALTYGVLQLCGGPLPNVTFERGADELPLERNTGPRYVSEQQRSKEVLSELAKPSTERSRRTVSFSCRNDFIVAQLSSVTAPLRHHSDSEDESEEEDEWSEDDKEYSQIDDTDAIVEGFVGAEESGDDSELEASEGDEAAAGLLIEPFKSHQQAKRRTSIRSTQLDHAEADQLPSDISADHYDIAVHRGALCDKRRRLIKVDETIEDITDTVVHDGGSNPVTPVDPRPSDGAACTHRPRSILKNSTPLAAENAFHSKNTAMNTRRNSQVAVAESRYFVAAAQQLHIPDPARHIIVPRRRSRYFNEAHIQVPDSERAVPETSPEPPDHTNGSQLAVLRRTSEVFWTSFERLPMTEPKSSGGLTRTVSREHGTMSHSRRSARRPSSPFQSPTKICERGE</sequence>
<feature type="region of interest" description="Disordered" evidence="1">
    <location>
        <begin position="127"/>
        <end position="187"/>
    </location>
</feature>
<proteinExistence type="predicted"/>
<feature type="region of interest" description="Disordered" evidence="1">
    <location>
        <begin position="666"/>
        <end position="712"/>
    </location>
</feature>
<feature type="compositionally biased region" description="Basic and acidic residues" evidence="1">
    <location>
        <begin position="148"/>
        <end position="160"/>
    </location>
</feature>
<accession>A0AAN6FRE5</accession>
<gene>
    <name evidence="2" type="ORF">LTR82_007107</name>
</gene>
<dbReference type="EMBL" id="JASUXU010000018">
    <property type="protein sequence ID" value="KAK0322132.1"/>
    <property type="molecule type" value="Genomic_DNA"/>
</dbReference>
<organism evidence="2 3">
    <name type="scientific">Friedmanniomyces endolithicus</name>
    <dbReference type="NCBI Taxonomy" id="329885"/>
    <lineage>
        <taxon>Eukaryota</taxon>
        <taxon>Fungi</taxon>
        <taxon>Dikarya</taxon>
        <taxon>Ascomycota</taxon>
        <taxon>Pezizomycotina</taxon>
        <taxon>Dothideomycetes</taxon>
        <taxon>Dothideomycetidae</taxon>
        <taxon>Mycosphaerellales</taxon>
        <taxon>Teratosphaeriaceae</taxon>
        <taxon>Friedmanniomyces</taxon>
    </lineage>
</organism>
<name>A0AAN6FRE5_9PEZI</name>
<feature type="compositionally biased region" description="Acidic residues" evidence="1">
    <location>
        <begin position="404"/>
        <end position="427"/>
    </location>
</feature>
<feature type="region of interest" description="Disordered" evidence="1">
    <location>
        <begin position="341"/>
        <end position="370"/>
    </location>
</feature>
<feature type="region of interest" description="Disordered" evidence="1">
    <location>
        <begin position="526"/>
        <end position="548"/>
    </location>
</feature>
<evidence type="ECO:0000256" key="1">
    <source>
        <dbReference type="SAM" id="MobiDB-lite"/>
    </source>
</evidence>
<protein>
    <submittedName>
        <fullName evidence="2">Uncharacterized protein</fullName>
    </submittedName>
</protein>
<reference evidence="2" key="1">
    <citation type="submission" date="2021-12" db="EMBL/GenBank/DDBJ databases">
        <title>Black yeast isolated from Biological Soil Crust.</title>
        <authorList>
            <person name="Kurbessoian T."/>
        </authorList>
    </citation>
    <scope>NUCLEOTIDE SEQUENCE</scope>
    <source>
        <strain evidence="2">CCFEE 5208</strain>
    </source>
</reference>
<feature type="region of interest" description="Disordered" evidence="1">
    <location>
        <begin position="1"/>
        <end position="24"/>
    </location>
</feature>
<feature type="region of interest" description="Disordered" evidence="1">
    <location>
        <begin position="396"/>
        <end position="427"/>
    </location>
</feature>
<dbReference type="AlphaFoldDB" id="A0AAN6FRE5"/>